<reference evidence="1" key="1">
    <citation type="submission" date="2023-05" db="EMBL/GenBank/DDBJ databases">
        <authorList>
            <consortium name="ELIXIR-Norway"/>
        </authorList>
    </citation>
    <scope>NUCLEOTIDE SEQUENCE</scope>
</reference>
<organism evidence="1 2">
    <name type="scientific">Rangifer tarandus platyrhynchus</name>
    <name type="common">Svalbard reindeer</name>
    <dbReference type="NCBI Taxonomy" id="3082113"/>
    <lineage>
        <taxon>Eukaryota</taxon>
        <taxon>Metazoa</taxon>
        <taxon>Chordata</taxon>
        <taxon>Craniata</taxon>
        <taxon>Vertebrata</taxon>
        <taxon>Euteleostomi</taxon>
        <taxon>Mammalia</taxon>
        <taxon>Eutheria</taxon>
        <taxon>Laurasiatheria</taxon>
        <taxon>Artiodactyla</taxon>
        <taxon>Ruminantia</taxon>
        <taxon>Pecora</taxon>
        <taxon>Cervidae</taxon>
        <taxon>Odocoileinae</taxon>
        <taxon>Rangifer</taxon>
    </lineage>
</organism>
<dbReference type="Proteomes" id="UP001162501">
    <property type="component" value="Chromosome 5"/>
</dbReference>
<evidence type="ECO:0000313" key="1">
    <source>
        <dbReference type="EMBL" id="CAN0530401.1"/>
    </source>
</evidence>
<evidence type="ECO:0000313" key="2">
    <source>
        <dbReference type="Proteomes" id="UP001162501"/>
    </source>
</evidence>
<gene>
    <name evidence="1" type="ORF">MRATA1EN22A_LOCUS24566</name>
</gene>
<reference evidence="1" key="2">
    <citation type="submission" date="2025-03" db="EMBL/GenBank/DDBJ databases">
        <authorList>
            <consortium name="ELIXIR-Norway"/>
            <consortium name="Elixir Norway"/>
        </authorList>
    </citation>
    <scope>NUCLEOTIDE SEQUENCE</scope>
</reference>
<accession>A0AC59ZYL9</accession>
<dbReference type="EMBL" id="OX596089">
    <property type="protein sequence ID" value="CAN0530401.1"/>
    <property type="molecule type" value="Genomic_DNA"/>
</dbReference>
<name>A0AC59ZYL9_RANTA</name>
<sequence>MTSQPWQVSPGLRGEGLRNNCSSTHGWGTGPRGSGTSSKDLYVVDTVSSPSKMEHDPSFLCVQLACSVQSVQTSYPSPVFHGNPFDPQGQRPCCWVGWRQALCGPLGGPLPQPFLMATVHAQLRSCSCDPHLRLCPQPWAHNIHTCSGSHCVSTSSPCTLCHWGSGGRSAEVSGNALGSRRALLCLRPPPRLLDSPDKLLCLECDIPGASGPSLARNHLEDK</sequence>
<protein>
    <submittedName>
        <fullName evidence="1">Uncharacterized protein</fullName>
    </submittedName>
</protein>
<proteinExistence type="predicted"/>